<feature type="compositionally biased region" description="Low complexity" evidence="3">
    <location>
        <begin position="471"/>
        <end position="482"/>
    </location>
</feature>
<feature type="compositionally biased region" description="Low complexity" evidence="3">
    <location>
        <begin position="603"/>
        <end position="613"/>
    </location>
</feature>
<evidence type="ECO:0000256" key="3">
    <source>
        <dbReference type="SAM" id="MobiDB-lite"/>
    </source>
</evidence>
<dbReference type="GO" id="GO:0030892">
    <property type="term" value="C:mitotic cohesin complex"/>
    <property type="evidence" value="ECO:0007669"/>
    <property type="project" value="TreeGrafter"/>
</dbReference>
<dbReference type="GO" id="GO:0007064">
    <property type="term" value="P:mitotic sister chromatid cohesion"/>
    <property type="evidence" value="ECO:0007669"/>
    <property type="project" value="TreeGrafter"/>
</dbReference>
<evidence type="ECO:0000259" key="4">
    <source>
        <dbReference type="Pfam" id="PF04825"/>
    </source>
</evidence>
<accession>A0A0F7ZZV2</accession>
<protein>
    <recommendedName>
        <fullName evidence="4">Rad21/Rec8-like protein N-terminal domain-containing protein</fullName>
    </recommendedName>
</protein>
<proteinExistence type="predicted"/>
<gene>
    <name evidence="5" type="ORF">HIM_05716</name>
</gene>
<dbReference type="GO" id="GO:0005634">
    <property type="term" value="C:nucleus"/>
    <property type="evidence" value="ECO:0007669"/>
    <property type="project" value="UniProtKB-SubCell"/>
</dbReference>
<organism evidence="5 6">
    <name type="scientific">Hirsutella minnesotensis 3608</name>
    <dbReference type="NCBI Taxonomy" id="1043627"/>
    <lineage>
        <taxon>Eukaryota</taxon>
        <taxon>Fungi</taxon>
        <taxon>Dikarya</taxon>
        <taxon>Ascomycota</taxon>
        <taxon>Pezizomycotina</taxon>
        <taxon>Sordariomycetes</taxon>
        <taxon>Hypocreomycetidae</taxon>
        <taxon>Hypocreales</taxon>
        <taxon>Ophiocordycipitaceae</taxon>
        <taxon>Hirsutella</taxon>
    </lineage>
</organism>
<evidence type="ECO:0000313" key="5">
    <source>
        <dbReference type="EMBL" id="KJZ74807.1"/>
    </source>
</evidence>
<evidence type="ECO:0000256" key="2">
    <source>
        <dbReference type="ARBA" id="ARBA00023242"/>
    </source>
</evidence>
<dbReference type="Pfam" id="PF04825">
    <property type="entry name" value="Rad21_Rec8_N"/>
    <property type="match status" value="1"/>
</dbReference>
<dbReference type="Proteomes" id="UP000054481">
    <property type="component" value="Unassembled WGS sequence"/>
</dbReference>
<dbReference type="CDD" id="cd21789">
    <property type="entry name" value="Rad21_Rec8_M_SpRec8p-like"/>
    <property type="match status" value="1"/>
</dbReference>
<name>A0A0F7ZZV2_9HYPO</name>
<dbReference type="PANTHER" id="PTHR12585:SF70">
    <property type="entry name" value="RAD21_REC8 N TERMINAL DOMAIN PROTEIN (AFU_ORTHOLOGUE AFUA_6G02900)"/>
    <property type="match status" value="1"/>
</dbReference>
<feature type="compositionally biased region" description="Basic and acidic residues" evidence="3">
    <location>
        <begin position="616"/>
        <end position="629"/>
    </location>
</feature>
<comment type="subcellular location">
    <subcellularLocation>
        <location evidence="1">Nucleus</location>
    </subcellularLocation>
</comment>
<feature type="domain" description="Rad21/Rec8-like protein N-terminal" evidence="4">
    <location>
        <begin position="156"/>
        <end position="271"/>
    </location>
</feature>
<sequence length="842" mass="90737">MSSAFHIALVLMNDARKATSVGAVLMIGTLSGPGSSFCKCVKEWQPDSPGHQDSPVPQDMFTSPSTARRQSRKICRRVSHARVLVQRVPTFPVSSDSPILQTAGIRIVTAAANTASPKHLWRRLLTRLEPIINIYFFVRTPGLFIRSSKPAYSAVMFYSHEILSNSQYGVSTVWLAATIGKGAGSGKGVLRRLTRKAVQGVDVPKACETILNPGAPLALRLQGSLLYGVSRVFAEQCRYMLSDTEKTQSDMMTFFRALQTNELDTQAGKTKRHTITLEDDPSFDIFGALPSLELLGWDKELAGVPSQGSTCRFSFMTPYGAGSQESLSSAQHQPFISPGPPSSFFAGSYHLPSDLGHYSSPLAKRNRDLEAMPEFQPFGDDELEPIGGVGLEFDADGNLIGIIEPEPELPPLPGIHTAHAGHDVAGEVEEQPILEDGGDLVFNLGEPALPDAEAFPIATALEGEPGLLKGTSTTTETEQASAELRRGRRRKHQPMIDLIHRVSREEFRGWTENYVQNMNGSHQRLKATTPAQAKKNALALLYGNRIAGIGALSGNLGISHPLAEEFSGRALKAQLQGVHPSEIDCGFKDKRGRRRKSAEAFEQQDAAQDAQRNVRQRVDDDAELGRGADLDDGDILFGNDSIPEMGMDAVAPMEDQHSSSMLPWSRPPSVSRGQGSAQKGGPSPSPLHGRGSAIRSIEHHSDPAEAPFGAMDHVFRDSSIGMDSLVGELDLPAGDDAPSWGAGLDSASQAFMEYAAEQASAKGVARQGRGGSRRWIDFEELASPEEHSKAVAAQAFLHVLSLATKNAVAVEQDGAANNEPFGALRIGVPAPPRRAMSEDELA</sequence>
<evidence type="ECO:0000313" key="6">
    <source>
        <dbReference type="Proteomes" id="UP000054481"/>
    </source>
</evidence>
<reference evidence="5 6" key="1">
    <citation type="journal article" date="2014" name="Genome Biol. Evol.">
        <title>Comparative genomics and transcriptomics analyses reveal divergent lifestyle features of nematode endoparasitic fungus Hirsutella minnesotensis.</title>
        <authorList>
            <person name="Lai Y."/>
            <person name="Liu K."/>
            <person name="Zhang X."/>
            <person name="Zhang X."/>
            <person name="Li K."/>
            <person name="Wang N."/>
            <person name="Shu C."/>
            <person name="Wu Y."/>
            <person name="Wang C."/>
            <person name="Bushley K.E."/>
            <person name="Xiang M."/>
            <person name="Liu X."/>
        </authorList>
    </citation>
    <scope>NUCLEOTIDE SEQUENCE [LARGE SCALE GENOMIC DNA]</scope>
    <source>
        <strain evidence="5 6">3608</strain>
    </source>
</reference>
<dbReference type="GO" id="GO:0003682">
    <property type="term" value="F:chromatin binding"/>
    <property type="evidence" value="ECO:0007669"/>
    <property type="project" value="TreeGrafter"/>
</dbReference>
<keyword evidence="2" id="KW-0539">Nucleus</keyword>
<feature type="region of interest" description="Disordered" evidence="3">
    <location>
        <begin position="465"/>
        <end position="489"/>
    </location>
</feature>
<dbReference type="EMBL" id="KQ030522">
    <property type="protein sequence ID" value="KJZ74807.1"/>
    <property type="molecule type" value="Genomic_DNA"/>
</dbReference>
<dbReference type="OrthoDB" id="5427633at2759"/>
<dbReference type="AlphaFoldDB" id="A0A0F7ZZV2"/>
<feature type="region of interest" description="Disordered" evidence="3">
    <location>
        <begin position="582"/>
        <end position="692"/>
    </location>
</feature>
<dbReference type="InterPro" id="IPR039781">
    <property type="entry name" value="Rad21/Rec8-like"/>
</dbReference>
<dbReference type="CDD" id="cd21790">
    <property type="entry name" value="Rad21_Rec8_M_ScRec8p-like"/>
    <property type="match status" value="1"/>
</dbReference>
<dbReference type="PANTHER" id="PTHR12585">
    <property type="entry name" value="SCC1 / RAD21 FAMILY MEMBER"/>
    <property type="match status" value="1"/>
</dbReference>
<evidence type="ECO:0000256" key="1">
    <source>
        <dbReference type="ARBA" id="ARBA00004123"/>
    </source>
</evidence>
<keyword evidence="6" id="KW-1185">Reference proteome</keyword>
<dbReference type="InterPro" id="IPR006910">
    <property type="entry name" value="Rad21_Rec8_N"/>
</dbReference>